<feature type="compositionally biased region" description="Gly residues" evidence="1">
    <location>
        <begin position="301"/>
        <end position="314"/>
    </location>
</feature>
<organism evidence="3 4">
    <name type="scientific">Bythopirellula polymerisocia</name>
    <dbReference type="NCBI Taxonomy" id="2528003"/>
    <lineage>
        <taxon>Bacteria</taxon>
        <taxon>Pseudomonadati</taxon>
        <taxon>Planctomycetota</taxon>
        <taxon>Planctomycetia</taxon>
        <taxon>Pirellulales</taxon>
        <taxon>Lacipirellulaceae</taxon>
        <taxon>Bythopirellula</taxon>
    </lineage>
</organism>
<dbReference type="Proteomes" id="UP000318437">
    <property type="component" value="Unassembled WGS sequence"/>
</dbReference>
<keyword evidence="2" id="KW-0732">Signal</keyword>
<accession>A0A5C6CCU2</accession>
<proteinExistence type="predicted"/>
<evidence type="ECO:0000313" key="3">
    <source>
        <dbReference type="EMBL" id="TWU21855.1"/>
    </source>
</evidence>
<feature type="chain" id="PRO_5023148553" description="DUF1194 domain-containing protein" evidence="2">
    <location>
        <begin position="34"/>
        <end position="314"/>
    </location>
</feature>
<name>A0A5C6CCU2_9BACT</name>
<evidence type="ECO:0000256" key="1">
    <source>
        <dbReference type="SAM" id="MobiDB-lite"/>
    </source>
</evidence>
<feature type="region of interest" description="Disordered" evidence="1">
    <location>
        <begin position="292"/>
        <end position="314"/>
    </location>
</feature>
<dbReference type="EMBL" id="SJPS01000009">
    <property type="protein sequence ID" value="TWU21855.1"/>
    <property type="molecule type" value="Genomic_DNA"/>
</dbReference>
<dbReference type="AlphaFoldDB" id="A0A5C6CCU2"/>
<evidence type="ECO:0008006" key="5">
    <source>
        <dbReference type="Google" id="ProtNLM"/>
    </source>
</evidence>
<evidence type="ECO:0000256" key="2">
    <source>
        <dbReference type="SAM" id="SignalP"/>
    </source>
</evidence>
<reference evidence="3 4" key="1">
    <citation type="submission" date="2019-02" db="EMBL/GenBank/DDBJ databases">
        <title>Deep-cultivation of Planctomycetes and their phenomic and genomic characterization uncovers novel biology.</title>
        <authorList>
            <person name="Wiegand S."/>
            <person name="Jogler M."/>
            <person name="Boedeker C."/>
            <person name="Pinto D."/>
            <person name="Vollmers J."/>
            <person name="Rivas-Marin E."/>
            <person name="Kohn T."/>
            <person name="Peeters S.H."/>
            <person name="Heuer A."/>
            <person name="Rast P."/>
            <person name="Oberbeckmann S."/>
            <person name="Bunk B."/>
            <person name="Jeske O."/>
            <person name="Meyerdierks A."/>
            <person name="Storesund J.E."/>
            <person name="Kallscheuer N."/>
            <person name="Luecker S."/>
            <person name="Lage O.M."/>
            <person name="Pohl T."/>
            <person name="Merkel B.J."/>
            <person name="Hornburger P."/>
            <person name="Mueller R.-W."/>
            <person name="Bruemmer F."/>
            <person name="Labrenz M."/>
            <person name="Spormann A.M."/>
            <person name="Op Den Camp H."/>
            <person name="Overmann J."/>
            <person name="Amann R."/>
            <person name="Jetten M.S.M."/>
            <person name="Mascher T."/>
            <person name="Medema M.H."/>
            <person name="Devos D.P."/>
            <person name="Kaster A.-K."/>
            <person name="Ovreas L."/>
            <person name="Rohde M."/>
            <person name="Galperin M.Y."/>
            <person name="Jogler C."/>
        </authorList>
    </citation>
    <scope>NUCLEOTIDE SEQUENCE [LARGE SCALE GENOMIC DNA]</scope>
    <source>
        <strain evidence="3 4">Pla144</strain>
    </source>
</reference>
<comment type="caution">
    <text evidence="3">The sequence shown here is derived from an EMBL/GenBank/DDBJ whole genome shotgun (WGS) entry which is preliminary data.</text>
</comment>
<sequence precursor="true">MLSRCSFALRQVLRPLIAHVVATLMIGVATASAAEPIGRFDPGQDLLLAHFDLKTDVDDVHSVAAIATMLADPAMAKVRCHAVAGAYGVQTGLYVPAEGLFDLVFDDDWSDAHSDRDAALDRVTRLAAETLEAGGTVWVAEAGQSDFTAAVVRRLAERVPADELRSRIVVVQHADWNEEVTTAADLSYVRRTTNYKRIPDGNSVGNGTPGFRSELPVDWQTRITIARLATIWRRAIDIANRYNGVEGRYLNEAIAAGGLDFSDVSEVAWIFGLEDLTDAEAFFDRFATCPAGGRGNEDPSGGTGLIGGGNRLPR</sequence>
<protein>
    <recommendedName>
        <fullName evidence="5">DUF1194 domain-containing protein</fullName>
    </recommendedName>
</protein>
<gene>
    <name evidence="3" type="ORF">Pla144_45520</name>
</gene>
<keyword evidence="4" id="KW-1185">Reference proteome</keyword>
<evidence type="ECO:0000313" key="4">
    <source>
        <dbReference type="Proteomes" id="UP000318437"/>
    </source>
</evidence>
<feature type="signal peptide" evidence="2">
    <location>
        <begin position="1"/>
        <end position="33"/>
    </location>
</feature>